<keyword evidence="2" id="KW-0479">Metal-binding</keyword>
<gene>
    <name evidence="6" type="ORF">SAMN05660330_00035</name>
</gene>
<keyword evidence="4" id="KW-0411">Iron-sulfur</keyword>
<dbReference type="Proteomes" id="UP000199073">
    <property type="component" value="Unassembled WGS sequence"/>
</dbReference>
<dbReference type="Gene3D" id="2.60.40.10">
    <property type="entry name" value="Immunoglobulins"/>
    <property type="match status" value="1"/>
</dbReference>
<evidence type="ECO:0000313" key="6">
    <source>
        <dbReference type="EMBL" id="SDO35269.1"/>
    </source>
</evidence>
<evidence type="ECO:0000256" key="4">
    <source>
        <dbReference type="ARBA" id="ARBA00023014"/>
    </source>
</evidence>
<evidence type="ECO:0000256" key="3">
    <source>
        <dbReference type="ARBA" id="ARBA00023004"/>
    </source>
</evidence>
<keyword evidence="3" id="KW-0408">Iron</keyword>
<dbReference type="PANTHER" id="PTHR43177:SF3">
    <property type="entry name" value="PROTEIN NRFC HOMOLOG"/>
    <property type="match status" value="1"/>
</dbReference>
<dbReference type="STRING" id="91360.SAMN05660330_00035"/>
<feature type="domain" description="4Fe-4S ferredoxin-type" evidence="5">
    <location>
        <begin position="61"/>
        <end position="153"/>
    </location>
</feature>
<dbReference type="SUPFAM" id="SSF54862">
    <property type="entry name" value="4Fe-4S ferredoxins"/>
    <property type="match status" value="1"/>
</dbReference>
<dbReference type="GO" id="GO:0046872">
    <property type="term" value="F:metal ion binding"/>
    <property type="evidence" value="ECO:0007669"/>
    <property type="project" value="UniProtKB-KW"/>
</dbReference>
<dbReference type="EMBL" id="FNJI01000001">
    <property type="protein sequence ID" value="SDO35269.1"/>
    <property type="molecule type" value="Genomic_DNA"/>
</dbReference>
<dbReference type="PANTHER" id="PTHR43177">
    <property type="entry name" value="PROTEIN NRFC"/>
    <property type="match status" value="1"/>
</dbReference>
<evidence type="ECO:0000256" key="2">
    <source>
        <dbReference type="ARBA" id="ARBA00022723"/>
    </source>
</evidence>
<protein>
    <submittedName>
        <fullName evidence="6">Fe-S-cluster-containing dehydrogenase component</fullName>
    </submittedName>
</protein>
<dbReference type="GO" id="GO:0051539">
    <property type="term" value="F:4 iron, 4 sulfur cluster binding"/>
    <property type="evidence" value="ECO:0007669"/>
    <property type="project" value="UniProtKB-KW"/>
</dbReference>
<dbReference type="InterPro" id="IPR017896">
    <property type="entry name" value="4Fe4S_Fe-S-bd"/>
</dbReference>
<evidence type="ECO:0000313" key="7">
    <source>
        <dbReference type="Proteomes" id="UP000199073"/>
    </source>
</evidence>
<dbReference type="AlphaFoldDB" id="A0A1H0IVH0"/>
<dbReference type="SUPFAM" id="SSF49478">
    <property type="entry name" value="Cna protein B-type domain"/>
    <property type="match status" value="1"/>
</dbReference>
<accession>A0A1H0IVH0</accession>
<sequence>MNKYAFIIDVGKCENCNNCFLACKDEHCDNDWPGYSRPQPLHGHRWMNILKKERGVFPLIDVAYLPKPCFHCDDAPCVSAGRGGLRKREDGIVIVDSAKACGNRDLVSACPHGALWWNEEEKMVQKCTFCAHLLDDGWQVPRCVQACPTGALSIFRGSDETLREKIVEQELQPPPDSQNRGGSPRCFYRNLQRYTSCFLAGSVGVEQDGVEECGVGARVVLKKENEVVAEQLCDEFGDFRFDGLAPGSGEYLLEISYNGKVMKSGPIRLSASRSAGTFVFSS</sequence>
<dbReference type="Gene3D" id="3.30.70.20">
    <property type="match status" value="2"/>
</dbReference>
<keyword evidence="7" id="KW-1185">Reference proteome</keyword>
<dbReference type="RefSeq" id="WP_092218584.1">
    <property type="nucleotide sequence ID" value="NZ_FNJI01000001.1"/>
</dbReference>
<reference evidence="6 7" key="1">
    <citation type="submission" date="2016-10" db="EMBL/GenBank/DDBJ databases">
        <authorList>
            <person name="de Groot N.N."/>
        </authorList>
    </citation>
    <scope>NUCLEOTIDE SEQUENCE [LARGE SCALE GENOMIC DNA]</scope>
    <source>
        <strain evidence="6 7">DSM 12130</strain>
    </source>
</reference>
<dbReference type="OrthoDB" id="9789030at2"/>
<dbReference type="Pfam" id="PF13247">
    <property type="entry name" value="Fer4_11"/>
    <property type="match status" value="1"/>
</dbReference>
<keyword evidence="1" id="KW-0004">4Fe-4S</keyword>
<organism evidence="6 7">
    <name type="scientific">Desulforhopalus singaporensis</name>
    <dbReference type="NCBI Taxonomy" id="91360"/>
    <lineage>
        <taxon>Bacteria</taxon>
        <taxon>Pseudomonadati</taxon>
        <taxon>Thermodesulfobacteriota</taxon>
        <taxon>Desulfobulbia</taxon>
        <taxon>Desulfobulbales</taxon>
        <taxon>Desulfocapsaceae</taxon>
        <taxon>Desulforhopalus</taxon>
    </lineage>
</organism>
<evidence type="ECO:0000259" key="5">
    <source>
        <dbReference type="Pfam" id="PF13247"/>
    </source>
</evidence>
<proteinExistence type="predicted"/>
<dbReference type="InterPro" id="IPR050954">
    <property type="entry name" value="ET_IronSulfur_Cluster-Binding"/>
</dbReference>
<dbReference type="InterPro" id="IPR013783">
    <property type="entry name" value="Ig-like_fold"/>
</dbReference>
<evidence type="ECO:0000256" key="1">
    <source>
        <dbReference type="ARBA" id="ARBA00022485"/>
    </source>
</evidence>
<name>A0A1H0IVH0_9BACT</name>